<dbReference type="InterPro" id="IPR019863">
    <property type="entry name" value="Motility-assoc_ABC-rel_GldG"/>
</dbReference>
<dbReference type="RefSeq" id="WP_093920042.1">
    <property type="nucleotide sequence ID" value="NZ_FONW01000005.1"/>
</dbReference>
<dbReference type="GO" id="GO:0005886">
    <property type="term" value="C:plasma membrane"/>
    <property type="evidence" value="ECO:0007669"/>
    <property type="project" value="UniProtKB-SubCell"/>
</dbReference>
<gene>
    <name evidence="10" type="ORF">SAMN05216283_105135</name>
</gene>
<feature type="transmembrane region" description="Helical" evidence="6">
    <location>
        <begin position="95"/>
        <end position="122"/>
    </location>
</feature>
<evidence type="ECO:0000256" key="2">
    <source>
        <dbReference type="ARBA" id="ARBA00022475"/>
    </source>
</evidence>
<dbReference type="PANTHER" id="PTHR30294:SF29">
    <property type="entry name" value="MULTIDRUG ABC TRANSPORTER PERMEASE YBHS-RELATED"/>
    <property type="match status" value="1"/>
</dbReference>
<evidence type="ECO:0000259" key="9">
    <source>
        <dbReference type="Pfam" id="PF23357"/>
    </source>
</evidence>
<dbReference type="AlphaFoldDB" id="A0A1I2IAD7"/>
<dbReference type="PANTHER" id="PTHR30294">
    <property type="entry name" value="MEMBRANE COMPONENT OF ABC TRANSPORTER YHHJ-RELATED"/>
    <property type="match status" value="1"/>
</dbReference>
<dbReference type="STRING" id="655355.SAMN05216283_105135"/>
<evidence type="ECO:0000256" key="5">
    <source>
        <dbReference type="ARBA" id="ARBA00023136"/>
    </source>
</evidence>
<dbReference type="NCBIfam" id="TIGR03518">
    <property type="entry name" value="ABC_perm_GldF"/>
    <property type="match status" value="1"/>
</dbReference>
<feature type="transmembrane region" description="Helical" evidence="6">
    <location>
        <begin position="134"/>
        <end position="153"/>
    </location>
</feature>
<evidence type="ECO:0000256" key="4">
    <source>
        <dbReference type="ARBA" id="ARBA00022989"/>
    </source>
</evidence>
<keyword evidence="11" id="KW-1185">Reference proteome</keyword>
<dbReference type="InterPro" id="IPR019196">
    <property type="entry name" value="ABC_transp_unknown"/>
</dbReference>
<feature type="transmembrane region" description="Helical" evidence="6">
    <location>
        <begin position="165"/>
        <end position="182"/>
    </location>
</feature>
<feature type="domain" description="ABC-type uncharacterised transport system" evidence="7">
    <location>
        <begin position="434"/>
        <end position="740"/>
    </location>
</feature>
<proteinExistence type="predicted"/>
<comment type="subcellular location">
    <subcellularLocation>
        <location evidence="1">Cell membrane</location>
        <topology evidence="1">Multi-pass membrane protein</topology>
    </subcellularLocation>
</comment>
<dbReference type="Pfam" id="PF09822">
    <property type="entry name" value="ABC_transp_aux"/>
    <property type="match status" value="1"/>
</dbReference>
<dbReference type="InterPro" id="IPR013525">
    <property type="entry name" value="ABC2_TM"/>
</dbReference>
<evidence type="ECO:0000313" key="10">
    <source>
        <dbReference type="EMBL" id="SFF37511.1"/>
    </source>
</evidence>
<evidence type="ECO:0000256" key="6">
    <source>
        <dbReference type="SAM" id="Phobius"/>
    </source>
</evidence>
<protein>
    <submittedName>
        <fullName evidence="10">ABC-2 type transport system permease protein</fullName>
    </submittedName>
</protein>
<organism evidence="10 11">
    <name type="scientific">Sunxiuqinia elliptica</name>
    <dbReference type="NCBI Taxonomy" id="655355"/>
    <lineage>
        <taxon>Bacteria</taxon>
        <taxon>Pseudomonadati</taxon>
        <taxon>Bacteroidota</taxon>
        <taxon>Bacteroidia</taxon>
        <taxon>Marinilabiliales</taxon>
        <taxon>Prolixibacteraceae</taxon>
        <taxon>Sunxiuqinia</taxon>
    </lineage>
</organism>
<evidence type="ECO:0000256" key="1">
    <source>
        <dbReference type="ARBA" id="ARBA00004651"/>
    </source>
</evidence>
<feature type="transmembrane region" description="Helical" evidence="6">
    <location>
        <begin position="12"/>
        <end position="36"/>
    </location>
</feature>
<feature type="transmembrane region" description="Helical" evidence="6">
    <location>
        <begin position="252"/>
        <end position="271"/>
    </location>
</feature>
<feature type="transmembrane region" description="Helical" evidence="6">
    <location>
        <begin position="773"/>
        <end position="797"/>
    </location>
</feature>
<dbReference type="Proteomes" id="UP000198964">
    <property type="component" value="Unassembled WGS sequence"/>
</dbReference>
<dbReference type="Pfam" id="PF23357">
    <property type="entry name" value="DUF7088"/>
    <property type="match status" value="1"/>
</dbReference>
<sequence length="804" mass="90923">MYSLFRKEITVFFGSLTGYLIAFVFLIANGLFLWVLPGNYNLLDNGYASLDSYFALAPWIFLFLVPALTMRLFAEERRLGTLEILVTHPLSLLQLVWAKYLAGLVLVLICLLPTLIYFYSIYWLGNPIGNWDGGAAWGSFIGLFCLAAAYVAIGVLASALTDNPVVAFVVGLLGSFLAYLGFEFAASLNWTPAINELLINLGINEHYLSMSRGVIDSRDVIYFLAFTFTLLVLTSLMIQSRLKALKTQLKKIAWLVGGLAVLLVVSSNWFFRVDLTAEKRYTLSPVSEQIIGQLEAPVKVDVFLEGELPPGFRKLQQAVVEKLQDLNSYADFRIRFEKLDPYELVNTSKEQEKLFDRLVSLGLRPTDLRLQRDEGTVTKLIFPGAVIKYKDYDIGINFLKNNPSLSAEENLNQSIETLEYELMRAFKQLVDDNRPELAFLGGHGELDEPETRDIRQTLSENFTISDLSASDLFHRDTLPDVLVIADPVRAFPEPDKFLLDQYLMRGGKLVWLLDPVQVSLDSLSRGETTIAFPRDLNLNDQLFRYGVRINTNLVQDVECLMIPVNTAPVGSAPKYTPAPWYYSPLLSPAQDHELSRNLNRVKAEFVSSIDLVGNDEQVRKSVILHTSAYSRSVQTPLEVSLQSINNPPSQSLFNEQKLAVGVLLEGQFQSVFKNRVLTDFNAQRIPVVEQSKNAKMIVLADGSLIANQVSRRNGQIQTLPLGYDRYSQQTFGNRDFLVNAINYLCDEDGLMALRSQAFKIRLLDKVKIREQRFFWQLINVVLPLLVIALFGVIFNVIRRYRYSR</sequence>
<evidence type="ECO:0000259" key="7">
    <source>
        <dbReference type="Pfam" id="PF09822"/>
    </source>
</evidence>
<feature type="domain" description="ABC-2 type transporter transmembrane" evidence="8">
    <location>
        <begin position="51"/>
        <end position="182"/>
    </location>
</feature>
<keyword evidence="2" id="KW-1003">Cell membrane</keyword>
<feature type="transmembrane region" description="Helical" evidence="6">
    <location>
        <begin position="220"/>
        <end position="240"/>
    </location>
</feature>
<keyword evidence="4 6" id="KW-1133">Transmembrane helix</keyword>
<dbReference type="InterPro" id="IPR055396">
    <property type="entry name" value="DUF7088"/>
</dbReference>
<dbReference type="InterPro" id="IPR051449">
    <property type="entry name" value="ABC-2_transporter_component"/>
</dbReference>
<evidence type="ECO:0000259" key="8">
    <source>
        <dbReference type="Pfam" id="PF12698"/>
    </source>
</evidence>
<dbReference type="EMBL" id="FONW01000005">
    <property type="protein sequence ID" value="SFF37511.1"/>
    <property type="molecule type" value="Genomic_DNA"/>
</dbReference>
<evidence type="ECO:0000256" key="3">
    <source>
        <dbReference type="ARBA" id="ARBA00022692"/>
    </source>
</evidence>
<dbReference type="InterPro" id="IPR019860">
    <property type="entry name" value="Motility-assoc_ABC_perm_GldF"/>
</dbReference>
<feature type="transmembrane region" description="Helical" evidence="6">
    <location>
        <begin position="56"/>
        <end position="74"/>
    </location>
</feature>
<dbReference type="GO" id="GO:0140359">
    <property type="term" value="F:ABC-type transporter activity"/>
    <property type="evidence" value="ECO:0007669"/>
    <property type="project" value="InterPro"/>
</dbReference>
<dbReference type="Pfam" id="PF12698">
    <property type="entry name" value="ABC2_membrane_3"/>
    <property type="match status" value="1"/>
</dbReference>
<evidence type="ECO:0000313" key="11">
    <source>
        <dbReference type="Proteomes" id="UP000198964"/>
    </source>
</evidence>
<name>A0A1I2IAD7_9BACT</name>
<feature type="domain" description="DUF7088" evidence="9">
    <location>
        <begin position="278"/>
        <end position="387"/>
    </location>
</feature>
<dbReference type="NCBIfam" id="TIGR03521">
    <property type="entry name" value="GldG"/>
    <property type="match status" value="1"/>
</dbReference>
<accession>A0A1I2IAD7</accession>
<keyword evidence="3 6" id="KW-0812">Transmembrane</keyword>
<keyword evidence="5 6" id="KW-0472">Membrane</keyword>
<reference evidence="10 11" key="1">
    <citation type="submission" date="2016-10" db="EMBL/GenBank/DDBJ databases">
        <authorList>
            <person name="de Groot N.N."/>
        </authorList>
    </citation>
    <scope>NUCLEOTIDE SEQUENCE [LARGE SCALE GENOMIC DNA]</scope>
    <source>
        <strain evidence="10 11">CGMCC 1.9156</strain>
    </source>
</reference>